<reference evidence="1" key="1">
    <citation type="submission" date="2018-06" db="EMBL/GenBank/DDBJ databases">
        <authorList>
            <person name="Ashton P.M."/>
            <person name="Dallman T."/>
            <person name="Nair S."/>
            <person name="De Pinna E."/>
            <person name="Peters T."/>
            <person name="Grant K."/>
        </authorList>
    </citation>
    <scope>NUCLEOTIDE SEQUENCE</scope>
    <source>
        <strain evidence="1">458084</strain>
    </source>
</reference>
<protein>
    <submittedName>
        <fullName evidence="1">Uncharacterized protein</fullName>
    </submittedName>
</protein>
<organism evidence="1">
    <name type="scientific">Salmonella enterica subsp. enterica serovar Ouagadougou</name>
    <dbReference type="NCBI Taxonomy" id="2564899"/>
    <lineage>
        <taxon>Bacteria</taxon>
        <taxon>Pseudomonadati</taxon>
        <taxon>Pseudomonadota</taxon>
        <taxon>Gammaproteobacteria</taxon>
        <taxon>Enterobacterales</taxon>
        <taxon>Enterobacteriaceae</taxon>
        <taxon>Salmonella</taxon>
    </lineage>
</organism>
<proteinExistence type="predicted"/>
<accession>A0A5I0D4E5</accession>
<sequence>MPLGAQLGIPTIGGKITCHQNKKIINNQIVKSLDARSKPYKFSIGRALFAGESNGVNVLAEEVPNRGEGEKPHIWNMAGCGY</sequence>
<evidence type="ECO:0000313" key="1">
    <source>
        <dbReference type="EMBL" id="EBV0637036.1"/>
    </source>
</evidence>
<dbReference type="AlphaFoldDB" id="A0A5I0D4E5"/>
<comment type="caution">
    <text evidence="1">The sequence shown here is derived from an EMBL/GenBank/DDBJ whole genome shotgun (WGS) entry which is preliminary data.</text>
</comment>
<gene>
    <name evidence="1" type="ORF">DNM41_19270</name>
</gene>
<name>A0A5I0D4E5_SALET</name>
<dbReference type="EMBL" id="AAHEBA010000022">
    <property type="protein sequence ID" value="EBV0637036.1"/>
    <property type="molecule type" value="Genomic_DNA"/>
</dbReference>